<feature type="transmembrane region" description="Helical" evidence="1">
    <location>
        <begin position="89"/>
        <end position="109"/>
    </location>
</feature>
<accession>A0A1B1NE47</accession>
<dbReference type="AlphaFoldDB" id="A0A1B1NE47"/>
<feature type="transmembrane region" description="Helical" evidence="1">
    <location>
        <begin position="115"/>
        <end position="136"/>
    </location>
</feature>
<organism evidence="2 3">
    <name type="scientific">Serinicoccus hydrothermalis</name>
    <dbReference type="NCBI Taxonomy" id="1758689"/>
    <lineage>
        <taxon>Bacteria</taxon>
        <taxon>Bacillati</taxon>
        <taxon>Actinomycetota</taxon>
        <taxon>Actinomycetes</taxon>
        <taxon>Micrococcales</taxon>
        <taxon>Ornithinimicrobiaceae</taxon>
        <taxon>Serinicoccus</taxon>
    </lineage>
</organism>
<feature type="transmembrane region" description="Helical" evidence="1">
    <location>
        <begin position="21"/>
        <end position="40"/>
    </location>
</feature>
<dbReference type="STRING" id="1758689.SGUI_2311"/>
<evidence type="ECO:0000256" key="1">
    <source>
        <dbReference type="SAM" id="Phobius"/>
    </source>
</evidence>
<keyword evidence="1" id="KW-1133">Transmembrane helix</keyword>
<dbReference type="Proteomes" id="UP000092482">
    <property type="component" value="Chromosome"/>
</dbReference>
<reference evidence="2 3" key="1">
    <citation type="submission" date="2016-03" db="EMBL/GenBank/DDBJ databases">
        <title>Shallow-sea hydrothermal system.</title>
        <authorList>
            <person name="Tang K."/>
        </authorList>
    </citation>
    <scope>NUCLEOTIDE SEQUENCE [LARGE SCALE GENOMIC DNA]</scope>
    <source>
        <strain evidence="2 3">JLT9</strain>
    </source>
</reference>
<dbReference type="Pfam" id="PF19545">
    <property type="entry name" value="DUF6069"/>
    <property type="match status" value="1"/>
</dbReference>
<keyword evidence="1" id="KW-0472">Membrane</keyword>
<dbReference type="KEGG" id="serj:SGUI_2311"/>
<dbReference type="InterPro" id="IPR045713">
    <property type="entry name" value="DUF6069"/>
</dbReference>
<evidence type="ECO:0000313" key="2">
    <source>
        <dbReference type="EMBL" id="ANS79707.1"/>
    </source>
</evidence>
<sequence length="142" mass="14815">MSHTLSPASAPAQAPTRLRSRVATVAGVSLVLNLLVWGLARLVGADFDVTRPGAGPMTVGPVMVAVMTVIPVALGGALTWFLGRTRPRAVTALAWVGLAIGLLTVPMPFTVEASATTQTALAAMHVVTGVVWWILLRRAVVR</sequence>
<dbReference type="OrthoDB" id="4937342at2"/>
<dbReference type="EMBL" id="CP014989">
    <property type="protein sequence ID" value="ANS79707.1"/>
    <property type="molecule type" value="Genomic_DNA"/>
</dbReference>
<evidence type="ECO:0000313" key="3">
    <source>
        <dbReference type="Proteomes" id="UP000092482"/>
    </source>
</evidence>
<keyword evidence="3" id="KW-1185">Reference proteome</keyword>
<protein>
    <submittedName>
        <fullName evidence="2">Uncharacterized protein</fullName>
    </submittedName>
</protein>
<proteinExistence type="predicted"/>
<feature type="transmembrane region" description="Helical" evidence="1">
    <location>
        <begin position="60"/>
        <end position="82"/>
    </location>
</feature>
<dbReference type="RefSeq" id="WP_066640433.1">
    <property type="nucleotide sequence ID" value="NZ_CP014989.1"/>
</dbReference>
<keyword evidence="1" id="KW-0812">Transmembrane</keyword>
<name>A0A1B1NE47_9MICO</name>
<gene>
    <name evidence="2" type="ORF">SGUI_2311</name>
</gene>